<dbReference type="InterPro" id="IPR025857">
    <property type="entry name" value="MacB_PCD"/>
</dbReference>
<evidence type="ECO:0000256" key="5">
    <source>
        <dbReference type="ARBA" id="ARBA00022989"/>
    </source>
</evidence>
<dbReference type="Pfam" id="PF02687">
    <property type="entry name" value="FtsX"/>
    <property type="match status" value="1"/>
</dbReference>
<evidence type="ECO:0000256" key="6">
    <source>
        <dbReference type="ARBA" id="ARBA00023136"/>
    </source>
</evidence>
<feature type="transmembrane region" description="Helical" evidence="7">
    <location>
        <begin position="20"/>
        <end position="46"/>
    </location>
</feature>
<dbReference type="PANTHER" id="PTHR30489">
    <property type="entry name" value="LIPOPROTEIN-RELEASING SYSTEM TRANSMEMBRANE PROTEIN LOLE"/>
    <property type="match status" value="1"/>
</dbReference>
<comment type="caution">
    <text evidence="10">The sequence shown here is derived from an EMBL/GenBank/DDBJ whole genome shotgun (WGS) entry which is preliminary data.</text>
</comment>
<accession>A0A5M4AXJ4</accession>
<evidence type="ECO:0000259" key="8">
    <source>
        <dbReference type="Pfam" id="PF02687"/>
    </source>
</evidence>
<name>A0A5M4AXJ4_9BACT</name>
<dbReference type="Pfam" id="PF12704">
    <property type="entry name" value="MacB_PCD"/>
    <property type="match status" value="1"/>
</dbReference>
<organism evidence="10 11">
    <name type="scientific">Prolixibacter bellariivorans</name>
    <dbReference type="NCBI Taxonomy" id="314319"/>
    <lineage>
        <taxon>Bacteria</taxon>
        <taxon>Pseudomonadati</taxon>
        <taxon>Bacteroidota</taxon>
        <taxon>Bacteroidia</taxon>
        <taxon>Marinilabiliales</taxon>
        <taxon>Prolixibacteraceae</taxon>
        <taxon>Prolixibacter</taxon>
    </lineage>
</organism>
<comment type="similarity">
    <text evidence="2">Belongs to the ABC-4 integral membrane protein family. LolC/E subfamily.</text>
</comment>
<evidence type="ECO:0000313" key="10">
    <source>
        <dbReference type="EMBL" id="GET32635.1"/>
    </source>
</evidence>
<feature type="transmembrane region" description="Helical" evidence="7">
    <location>
        <begin position="367"/>
        <end position="393"/>
    </location>
</feature>
<keyword evidence="6 7" id="KW-0472">Membrane</keyword>
<keyword evidence="4 7" id="KW-0812">Transmembrane</keyword>
<protein>
    <submittedName>
        <fullName evidence="10">Membrane protein</fullName>
    </submittedName>
</protein>
<evidence type="ECO:0000259" key="9">
    <source>
        <dbReference type="Pfam" id="PF12704"/>
    </source>
</evidence>
<gene>
    <name evidence="10" type="ORF">PbJCM13498_14980</name>
</gene>
<evidence type="ECO:0000256" key="3">
    <source>
        <dbReference type="ARBA" id="ARBA00022475"/>
    </source>
</evidence>
<feature type="transmembrane region" description="Helical" evidence="7">
    <location>
        <begin position="273"/>
        <end position="300"/>
    </location>
</feature>
<dbReference type="RefSeq" id="WP_025862486.1">
    <property type="nucleotide sequence ID" value="NZ_BLAX01000001.1"/>
</dbReference>
<dbReference type="GO" id="GO:0044874">
    <property type="term" value="P:lipoprotein localization to outer membrane"/>
    <property type="evidence" value="ECO:0007669"/>
    <property type="project" value="TreeGrafter"/>
</dbReference>
<keyword evidence="3" id="KW-1003">Cell membrane</keyword>
<sequence>MNLPLYIAKRYLLSRKKTNIINIISGISIVGMSVGTMALVVVLSVFNGFDGLIKSLFSSFDPDLKITVAEGKSFQDSTTVFQQLRHLPEVADYAQIIEENALLRYSNQQYIATVMGVSPSFQQMTGIDTMLVDGKFKLEDANNYYAVIGQGVAYYLSVGLNFINPIQVYVPQRGRTSGLGLVGNFNHDIIFPTGIFSIQQEIDSKYVIVPMAFARRLFEMPTGVSAIELKLKKDAPVKEVQQKIQAMLGDKFVVKNRYQQHDYLYKIMQSEKWAVYLILVFILLIASFNIVGSLTMLILDKKEDINILKSMGANHSLIRKIFLFEGWSISIIGAVVGTFLGLAVSWIQQQYGLLKLTGGSSFIIDAYPVKIIPMDVTAIFISVLVIGFFAAWFPVRFISGKYLTNESH</sequence>
<evidence type="ECO:0000313" key="11">
    <source>
        <dbReference type="Proteomes" id="UP000391834"/>
    </source>
</evidence>
<feature type="transmembrane region" description="Helical" evidence="7">
    <location>
        <begin position="321"/>
        <end position="347"/>
    </location>
</feature>
<dbReference type="InterPro" id="IPR003838">
    <property type="entry name" value="ABC3_permease_C"/>
</dbReference>
<keyword evidence="5 7" id="KW-1133">Transmembrane helix</keyword>
<keyword evidence="11" id="KW-1185">Reference proteome</keyword>
<dbReference type="EMBL" id="BLAX01000001">
    <property type="protein sequence ID" value="GET32635.1"/>
    <property type="molecule type" value="Genomic_DNA"/>
</dbReference>
<reference evidence="10 11" key="1">
    <citation type="submission" date="2019-10" db="EMBL/GenBank/DDBJ databases">
        <title>Prolixibacter strains distinguished by the presence of nitrate reductase genes were adept at nitrate-dependent anaerobic corrosion of metallic iron and carbon steel.</title>
        <authorList>
            <person name="Iino T."/>
            <person name="Shono N."/>
            <person name="Ito K."/>
            <person name="Nakamura R."/>
            <person name="Sueoka K."/>
            <person name="Harayama S."/>
            <person name="Ohkuma M."/>
        </authorList>
    </citation>
    <scope>NUCLEOTIDE SEQUENCE [LARGE SCALE GENOMIC DNA]</scope>
    <source>
        <strain evidence="10 11">JCM 13498</strain>
    </source>
</reference>
<evidence type="ECO:0000256" key="4">
    <source>
        <dbReference type="ARBA" id="ARBA00022692"/>
    </source>
</evidence>
<feature type="domain" description="ABC3 transporter permease C-terminal" evidence="8">
    <location>
        <begin position="277"/>
        <end position="401"/>
    </location>
</feature>
<dbReference type="Proteomes" id="UP000391834">
    <property type="component" value="Unassembled WGS sequence"/>
</dbReference>
<dbReference type="PANTHER" id="PTHR30489:SF0">
    <property type="entry name" value="LIPOPROTEIN-RELEASING SYSTEM TRANSMEMBRANE PROTEIN LOLE"/>
    <property type="match status" value="1"/>
</dbReference>
<proteinExistence type="inferred from homology"/>
<dbReference type="InterPro" id="IPR051447">
    <property type="entry name" value="Lipoprotein-release_system"/>
</dbReference>
<evidence type="ECO:0000256" key="7">
    <source>
        <dbReference type="SAM" id="Phobius"/>
    </source>
</evidence>
<comment type="subcellular location">
    <subcellularLocation>
        <location evidence="1">Cell membrane</location>
        <topology evidence="1">Multi-pass membrane protein</topology>
    </subcellularLocation>
</comment>
<evidence type="ECO:0000256" key="2">
    <source>
        <dbReference type="ARBA" id="ARBA00005236"/>
    </source>
</evidence>
<dbReference type="GO" id="GO:0098797">
    <property type="term" value="C:plasma membrane protein complex"/>
    <property type="evidence" value="ECO:0007669"/>
    <property type="project" value="TreeGrafter"/>
</dbReference>
<dbReference type="OrthoDB" id="1522724at2"/>
<dbReference type="AlphaFoldDB" id="A0A5M4AXJ4"/>
<feature type="domain" description="MacB-like periplasmic core" evidence="9">
    <location>
        <begin position="25"/>
        <end position="246"/>
    </location>
</feature>
<evidence type="ECO:0000256" key="1">
    <source>
        <dbReference type="ARBA" id="ARBA00004651"/>
    </source>
</evidence>